<name>A0A3N4J8C1_9PEZI</name>
<organism evidence="2 3">
    <name type="scientific">Choiromyces venosus 120613-1</name>
    <dbReference type="NCBI Taxonomy" id="1336337"/>
    <lineage>
        <taxon>Eukaryota</taxon>
        <taxon>Fungi</taxon>
        <taxon>Dikarya</taxon>
        <taxon>Ascomycota</taxon>
        <taxon>Pezizomycotina</taxon>
        <taxon>Pezizomycetes</taxon>
        <taxon>Pezizales</taxon>
        <taxon>Tuberaceae</taxon>
        <taxon>Choiromyces</taxon>
    </lineage>
</organism>
<dbReference type="Proteomes" id="UP000276215">
    <property type="component" value="Unassembled WGS sequence"/>
</dbReference>
<dbReference type="EMBL" id="ML120436">
    <property type="protein sequence ID" value="RPA94435.1"/>
    <property type="molecule type" value="Genomic_DNA"/>
</dbReference>
<evidence type="ECO:0000313" key="2">
    <source>
        <dbReference type="EMBL" id="RPA94435.1"/>
    </source>
</evidence>
<keyword evidence="3" id="KW-1185">Reference proteome</keyword>
<proteinExistence type="predicted"/>
<keyword evidence="1" id="KW-1133">Transmembrane helix</keyword>
<sequence>MSFDPTSQNTSNFGIIPSTLTYILLPTLTAYLSYPYMVLRILSVHLIANKLNRLPSYDPSLPVPVSNMTKPA</sequence>
<gene>
    <name evidence="2" type="ORF">L873DRAFT_1814234</name>
</gene>
<evidence type="ECO:0000313" key="3">
    <source>
        <dbReference type="Proteomes" id="UP000276215"/>
    </source>
</evidence>
<protein>
    <submittedName>
        <fullName evidence="2">Uncharacterized protein</fullName>
    </submittedName>
</protein>
<dbReference type="AlphaFoldDB" id="A0A3N4J8C1"/>
<keyword evidence="1" id="KW-0472">Membrane</keyword>
<feature type="transmembrane region" description="Helical" evidence="1">
    <location>
        <begin position="20"/>
        <end position="42"/>
    </location>
</feature>
<accession>A0A3N4J8C1</accession>
<reference evidence="2 3" key="1">
    <citation type="journal article" date="2018" name="Nat. Ecol. Evol.">
        <title>Pezizomycetes genomes reveal the molecular basis of ectomycorrhizal truffle lifestyle.</title>
        <authorList>
            <person name="Murat C."/>
            <person name="Payen T."/>
            <person name="Noel B."/>
            <person name="Kuo A."/>
            <person name="Morin E."/>
            <person name="Chen J."/>
            <person name="Kohler A."/>
            <person name="Krizsan K."/>
            <person name="Balestrini R."/>
            <person name="Da Silva C."/>
            <person name="Montanini B."/>
            <person name="Hainaut M."/>
            <person name="Levati E."/>
            <person name="Barry K.W."/>
            <person name="Belfiori B."/>
            <person name="Cichocki N."/>
            <person name="Clum A."/>
            <person name="Dockter R.B."/>
            <person name="Fauchery L."/>
            <person name="Guy J."/>
            <person name="Iotti M."/>
            <person name="Le Tacon F."/>
            <person name="Lindquist E.A."/>
            <person name="Lipzen A."/>
            <person name="Malagnac F."/>
            <person name="Mello A."/>
            <person name="Molinier V."/>
            <person name="Miyauchi S."/>
            <person name="Poulain J."/>
            <person name="Riccioni C."/>
            <person name="Rubini A."/>
            <person name="Sitrit Y."/>
            <person name="Splivallo R."/>
            <person name="Traeger S."/>
            <person name="Wang M."/>
            <person name="Zifcakova L."/>
            <person name="Wipf D."/>
            <person name="Zambonelli A."/>
            <person name="Paolocci F."/>
            <person name="Nowrousian M."/>
            <person name="Ottonello S."/>
            <person name="Baldrian P."/>
            <person name="Spatafora J.W."/>
            <person name="Henrissat B."/>
            <person name="Nagy L.G."/>
            <person name="Aury J.M."/>
            <person name="Wincker P."/>
            <person name="Grigoriev I.V."/>
            <person name="Bonfante P."/>
            <person name="Martin F.M."/>
        </authorList>
    </citation>
    <scope>NUCLEOTIDE SEQUENCE [LARGE SCALE GENOMIC DNA]</scope>
    <source>
        <strain evidence="2 3">120613-1</strain>
    </source>
</reference>
<evidence type="ECO:0000256" key="1">
    <source>
        <dbReference type="SAM" id="Phobius"/>
    </source>
</evidence>
<keyword evidence="1" id="KW-0812">Transmembrane</keyword>